<dbReference type="OrthoDB" id="1767083at2"/>
<evidence type="ECO:0000313" key="2">
    <source>
        <dbReference type="Proteomes" id="UP000199659"/>
    </source>
</evidence>
<gene>
    <name evidence="1" type="ORF">SAMN05661086_01259</name>
</gene>
<keyword evidence="2" id="KW-1185">Reference proteome</keyword>
<organism evidence="1 2">
    <name type="scientific">Anaeromicropila populeti</name>
    <dbReference type="NCBI Taxonomy" id="37658"/>
    <lineage>
        <taxon>Bacteria</taxon>
        <taxon>Bacillati</taxon>
        <taxon>Bacillota</taxon>
        <taxon>Clostridia</taxon>
        <taxon>Lachnospirales</taxon>
        <taxon>Lachnospiraceae</taxon>
        <taxon>Anaeromicropila</taxon>
    </lineage>
</organism>
<dbReference type="SUPFAM" id="SSF48452">
    <property type="entry name" value="TPR-like"/>
    <property type="match status" value="1"/>
</dbReference>
<dbReference type="AlphaFoldDB" id="A0A1I6IYP3"/>
<evidence type="ECO:0008006" key="3">
    <source>
        <dbReference type="Google" id="ProtNLM"/>
    </source>
</evidence>
<accession>A0A1I6IYP3</accession>
<dbReference type="EMBL" id="FOYZ01000004">
    <property type="protein sequence ID" value="SFR71813.1"/>
    <property type="molecule type" value="Genomic_DNA"/>
</dbReference>
<name>A0A1I6IYP3_9FIRM</name>
<evidence type="ECO:0000313" key="1">
    <source>
        <dbReference type="EMBL" id="SFR71813.1"/>
    </source>
</evidence>
<reference evidence="1 2" key="1">
    <citation type="submission" date="2016-10" db="EMBL/GenBank/DDBJ databases">
        <authorList>
            <person name="de Groot N.N."/>
        </authorList>
    </citation>
    <scope>NUCLEOTIDE SEQUENCE [LARGE SCALE GENOMIC DNA]</scope>
    <source>
        <strain evidence="1 2">743A</strain>
    </source>
</reference>
<dbReference type="RefSeq" id="WP_092559846.1">
    <property type="nucleotide sequence ID" value="NZ_FOYZ01000004.1"/>
</dbReference>
<dbReference type="InterPro" id="IPR011990">
    <property type="entry name" value="TPR-like_helical_dom_sf"/>
</dbReference>
<protein>
    <recommendedName>
        <fullName evidence="3">Tetratricopeptide repeat-containing protein</fullName>
    </recommendedName>
</protein>
<dbReference type="Proteomes" id="UP000199659">
    <property type="component" value="Unassembled WGS sequence"/>
</dbReference>
<dbReference type="STRING" id="37658.SAMN05661086_01259"/>
<proteinExistence type="predicted"/>
<sequence>MKLPIVAILVLLWIVIFSIKKSKVERLENESSKKFWEKERSSNMVRKSDISQLPYIQIHLNQLPFQESDDTVLLQYQDTITSLSEKQILNLTGKTNTDLKLEYGPGNLEFLSACDQNFTLLARTLYNWGLYLYHQNQLEHAVTVLEFGIQCKTDVSGNYLILAELYNKLGKPEKISELLSVASSLNTLMKNSIINSLNNYQIK</sequence>
<dbReference type="Gene3D" id="1.25.40.10">
    <property type="entry name" value="Tetratricopeptide repeat domain"/>
    <property type="match status" value="1"/>
</dbReference>